<evidence type="ECO:0000259" key="2">
    <source>
        <dbReference type="SMART" id="SM00458"/>
    </source>
</evidence>
<reference evidence="3" key="1">
    <citation type="submission" date="2022-07" db="EMBL/GenBank/DDBJ databases">
        <title>The genome of Lyophyllum shimeji provides insight into the initial evolution of ectomycorrhizal fungal genome.</title>
        <authorList>
            <person name="Kobayashi Y."/>
            <person name="Shibata T."/>
            <person name="Hirakawa H."/>
            <person name="Shigenobu S."/>
            <person name="Nishiyama T."/>
            <person name="Yamada A."/>
            <person name="Hasebe M."/>
            <person name="Kawaguchi M."/>
        </authorList>
    </citation>
    <scope>NUCLEOTIDE SEQUENCE</scope>
    <source>
        <strain evidence="3">AT787</strain>
    </source>
</reference>
<dbReference type="SMART" id="SM00458">
    <property type="entry name" value="RICIN"/>
    <property type="match status" value="1"/>
</dbReference>
<protein>
    <submittedName>
        <fullName evidence="3">G-X-X-X-Q-X-W domain-containing protein</fullName>
    </submittedName>
</protein>
<organism evidence="3 4">
    <name type="scientific">Lyophyllum shimeji</name>
    <name type="common">Hon-shimeji</name>
    <name type="synonym">Tricholoma shimeji</name>
    <dbReference type="NCBI Taxonomy" id="47721"/>
    <lineage>
        <taxon>Eukaryota</taxon>
        <taxon>Fungi</taxon>
        <taxon>Dikarya</taxon>
        <taxon>Basidiomycota</taxon>
        <taxon>Agaricomycotina</taxon>
        <taxon>Agaricomycetes</taxon>
        <taxon>Agaricomycetidae</taxon>
        <taxon>Agaricales</taxon>
        <taxon>Tricholomatineae</taxon>
        <taxon>Lyophyllaceae</taxon>
        <taxon>Lyophyllum</taxon>
    </lineage>
</organism>
<proteinExistence type="predicted"/>
<comment type="caution">
    <text evidence="3">The sequence shown here is derived from an EMBL/GenBank/DDBJ whole genome shotgun (WGS) entry which is preliminary data.</text>
</comment>
<sequence>MRTFSLPGHFLTLAVAATLASAVREITLVNSCPAPINIFVNGNWVDYLPDNGGTSLMSFNNNFTGFIYTDVNGGSETGVGTTRAGFFGQNGYYYIVLDPNHLNVGMDITPTRGPYNGFCEPATCNSLGCPTAYTFPPTRFPPPSFQAPNPPLYACPRPTNVGFTITFCPTGVFPPITQGLEIHPNGDMQKCLDVSGGVYADGTPVQIYDCNGTGAQKWIFRNGRTSVQVAGTNFCLDAGSSPGNGIGMKIWTCYRGLAAQEWIYFNNKFRLARSTQCLDLTDGNLSNGNPVQTWHCSAGNPNQRSWNNVQRANISRAFASSKRDFAAAVSFPWNAISPSPPSACAWMRN</sequence>
<feature type="chain" id="PRO_5040471844" evidence="1">
    <location>
        <begin position="23"/>
        <end position="349"/>
    </location>
</feature>
<feature type="signal peptide" evidence="1">
    <location>
        <begin position="1"/>
        <end position="22"/>
    </location>
</feature>
<keyword evidence="1" id="KW-0732">Signal</keyword>
<dbReference type="EMBL" id="BRPK01000003">
    <property type="protein sequence ID" value="GLB36919.1"/>
    <property type="molecule type" value="Genomic_DNA"/>
</dbReference>
<dbReference type="CDD" id="cd00161">
    <property type="entry name" value="beta-trefoil_Ricin-like"/>
    <property type="match status" value="1"/>
</dbReference>
<dbReference type="PROSITE" id="PS50231">
    <property type="entry name" value="RICIN_B_LECTIN"/>
    <property type="match status" value="1"/>
</dbReference>
<name>A0A9P3PK36_LYOSH</name>
<dbReference type="SUPFAM" id="SSF50370">
    <property type="entry name" value="Ricin B-like lectins"/>
    <property type="match status" value="1"/>
</dbReference>
<evidence type="ECO:0000313" key="4">
    <source>
        <dbReference type="Proteomes" id="UP001063166"/>
    </source>
</evidence>
<dbReference type="AlphaFoldDB" id="A0A9P3PK36"/>
<evidence type="ECO:0000256" key="1">
    <source>
        <dbReference type="SAM" id="SignalP"/>
    </source>
</evidence>
<dbReference type="InterPro" id="IPR035992">
    <property type="entry name" value="Ricin_B-like_lectins"/>
</dbReference>
<dbReference type="Pfam" id="PF00652">
    <property type="entry name" value="Ricin_B_lectin"/>
    <property type="match status" value="1"/>
</dbReference>
<accession>A0A9P3PK36</accession>
<evidence type="ECO:0000313" key="3">
    <source>
        <dbReference type="EMBL" id="GLB36919.1"/>
    </source>
</evidence>
<dbReference type="OrthoDB" id="6770063at2759"/>
<gene>
    <name evidence="3" type="ORF">LshimejAT787_0312060</name>
</gene>
<feature type="domain" description="Ricin B lectin" evidence="2">
    <location>
        <begin position="173"/>
        <end position="309"/>
    </location>
</feature>
<dbReference type="Proteomes" id="UP001063166">
    <property type="component" value="Unassembled WGS sequence"/>
</dbReference>
<keyword evidence="4" id="KW-1185">Reference proteome</keyword>
<dbReference type="InterPro" id="IPR000772">
    <property type="entry name" value="Ricin_B_lectin"/>
</dbReference>
<dbReference type="Gene3D" id="2.80.10.50">
    <property type="match status" value="2"/>
</dbReference>